<protein>
    <submittedName>
        <fullName evidence="1">Uncharacterized protein</fullName>
    </submittedName>
</protein>
<proteinExistence type="predicted"/>
<name>A0ABR4AW62_9LECA</name>
<evidence type="ECO:0000313" key="1">
    <source>
        <dbReference type="EMBL" id="KAL2049142.1"/>
    </source>
</evidence>
<keyword evidence="2" id="KW-1185">Reference proteome</keyword>
<dbReference type="EMBL" id="JBHFEH010000070">
    <property type="protein sequence ID" value="KAL2049142.1"/>
    <property type="molecule type" value="Genomic_DNA"/>
</dbReference>
<sequence length="254" mass="27991">MYVIVALRSSAVRDITHLKAVEVAEMEPSKATKLFQRSAKMMKAEPDETREIEMIVRELGHLALAITVPDSAERTASAPGQAICKSVRGSVLSTWETSFEAIEHSNPAAARLFSLLAFVNFEDILDKNGADILAGNYAFTANGAEAINLSDRPWGSFLSAGQTWTIHDLESAFEALQWRSHQKSHSTHKLVHVWGHDRLEVEQQRQLSVLALELMADATAHEGADPSHQVRLVPHKMSSFAACSQLYEAKSETA</sequence>
<dbReference type="Proteomes" id="UP001590951">
    <property type="component" value="Unassembled WGS sequence"/>
</dbReference>
<accession>A0ABR4AW62</accession>
<gene>
    <name evidence="1" type="ORF">ABVK25_010571</name>
</gene>
<evidence type="ECO:0000313" key="2">
    <source>
        <dbReference type="Proteomes" id="UP001590951"/>
    </source>
</evidence>
<reference evidence="1 2" key="1">
    <citation type="submission" date="2024-09" db="EMBL/GenBank/DDBJ databases">
        <title>Rethinking Asexuality: The Enigmatic Case of Functional Sexual Genes in Lepraria (Stereocaulaceae).</title>
        <authorList>
            <person name="Doellman M."/>
            <person name="Sun Y."/>
            <person name="Barcenas-Pena A."/>
            <person name="Lumbsch H.T."/>
            <person name="Grewe F."/>
        </authorList>
    </citation>
    <scope>NUCLEOTIDE SEQUENCE [LARGE SCALE GENOMIC DNA]</scope>
    <source>
        <strain evidence="1 2">Grewe 0041</strain>
    </source>
</reference>
<comment type="caution">
    <text evidence="1">The sequence shown here is derived from an EMBL/GenBank/DDBJ whole genome shotgun (WGS) entry which is preliminary data.</text>
</comment>
<organism evidence="1 2">
    <name type="scientific">Lepraria finkii</name>
    <dbReference type="NCBI Taxonomy" id="1340010"/>
    <lineage>
        <taxon>Eukaryota</taxon>
        <taxon>Fungi</taxon>
        <taxon>Dikarya</taxon>
        <taxon>Ascomycota</taxon>
        <taxon>Pezizomycotina</taxon>
        <taxon>Lecanoromycetes</taxon>
        <taxon>OSLEUM clade</taxon>
        <taxon>Lecanoromycetidae</taxon>
        <taxon>Lecanorales</taxon>
        <taxon>Lecanorineae</taxon>
        <taxon>Stereocaulaceae</taxon>
        <taxon>Lepraria</taxon>
    </lineage>
</organism>